<sequence>MLTLFFSPNACSLASHIALAESGLPYELRRLKFAENEQRSPEYLKLNPHGRVPALVTERGTLTETVAILAFIAQSAPEARLAPLDDPFRFAKMQGFNTFIAATVHVAYAHKRRSYRWADNQSSFEDMAAKMPKNMHDCFTLIENDFLAGPFVLGEDYSVADPYLFTMSDWLEGAGVDIGDFPRVQDHYQRMRQRPAVVRALSEQEMAA</sequence>
<dbReference type="PANTHER" id="PTHR44051">
    <property type="entry name" value="GLUTATHIONE S-TRANSFERASE-RELATED"/>
    <property type="match status" value="1"/>
</dbReference>
<dbReference type="InterPro" id="IPR036249">
    <property type="entry name" value="Thioredoxin-like_sf"/>
</dbReference>
<keyword evidence="4" id="KW-1185">Reference proteome</keyword>
<dbReference type="GO" id="GO:0016740">
    <property type="term" value="F:transferase activity"/>
    <property type="evidence" value="ECO:0007669"/>
    <property type="project" value="UniProtKB-KW"/>
</dbReference>
<dbReference type="AlphaFoldDB" id="A0A4R5UKD0"/>
<dbReference type="InterPro" id="IPR040079">
    <property type="entry name" value="Glutathione_S-Trfase"/>
</dbReference>
<dbReference type="RefSeq" id="WP_133316124.1">
    <property type="nucleotide sequence ID" value="NZ_SMTL01000002.1"/>
</dbReference>
<evidence type="ECO:0000313" key="4">
    <source>
        <dbReference type="Proteomes" id="UP000295238"/>
    </source>
</evidence>
<dbReference type="PANTHER" id="PTHR44051:SF8">
    <property type="entry name" value="GLUTATHIONE S-TRANSFERASE GSTA"/>
    <property type="match status" value="1"/>
</dbReference>
<dbReference type="Gene3D" id="1.20.1050.10">
    <property type="match status" value="1"/>
</dbReference>
<evidence type="ECO:0000259" key="2">
    <source>
        <dbReference type="PROSITE" id="PS50405"/>
    </source>
</evidence>
<gene>
    <name evidence="3" type="ORF">E2F50_10840</name>
</gene>
<dbReference type="Gene3D" id="3.40.30.10">
    <property type="entry name" value="Glutaredoxin"/>
    <property type="match status" value="1"/>
</dbReference>
<dbReference type="SFLD" id="SFLDS00019">
    <property type="entry name" value="Glutathione_Transferase_(cytos"/>
    <property type="match status" value="1"/>
</dbReference>
<evidence type="ECO:0000313" key="3">
    <source>
        <dbReference type="EMBL" id="TDK37357.1"/>
    </source>
</evidence>
<dbReference type="Proteomes" id="UP000295238">
    <property type="component" value="Unassembled WGS sequence"/>
</dbReference>
<proteinExistence type="predicted"/>
<dbReference type="CDD" id="cd03188">
    <property type="entry name" value="GST_C_Beta"/>
    <property type="match status" value="1"/>
</dbReference>
<dbReference type="EMBL" id="SMTL01000002">
    <property type="protein sequence ID" value="TDK37357.1"/>
    <property type="molecule type" value="Genomic_DNA"/>
</dbReference>
<dbReference type="SFLD" id="SFLDG00358">
    <property type="entry name" value="Main_(cytGST)"/>
    <property type="match status" value="1"/>
</dbReference>
<dbReference type="InterPro" id="IPR004045">
    <property type="entry name" value="Glutathione_S-Trfase_N"/>
</dbReference>
<dbReference type="PROSITE" id="PS50404">
    <property type="entry name" value="GST_NTER"/>
    <property type="match status" value="1"/>
</dbReference>
<dbReference type="Pfam" id="PF13410">
    <property type="entry name" value="GST_C_2"/>
    <property type="match status" value="1"/>
</dbReference>
<name>A0A4R5UKD0_9HYPH</name>
<dbReference type="SUPFAM" id="SSF52833">
    <property type="entry name" value="Thioredoxin-like"/>
    <property type="match status" value="1"/>
</dbReference>
<evidence type="ECO:0000259" key="1">
    <source>
        <dbReference type="PROSITE" id="PS50404"/>
    </source>
</evidence>
<dbReference type="SFLD" id="SFLDG01150">
    <property type="entry name" value="Main.1:_Beta-like"/>
    <property type="match status" value="1"/>
</dbReference>
<comment type="caution">
    <text evidence="3">The sequence shown here is derived from an EMBL/GenBank/DDBJ whole genome shotgun (WGS) entry which is preliminary data.</text>
</comment>
<accession>A0A4R5UKD0</accession>
<organism evidence="3 4">
    <name type="scientific">Rhizobium deserti</name>
    <dbReference type="NCBI Taxonomy" id="2547961"/>
    <lineage>
        <taxon>Bacteria</taxon>
        <taxon>Pseudomonadati</taxon>
        <taxon>Pseudomonadota</taxon>
        <taxon>Alphaproteobacteria</taxon>
        <taxon>Hyphomicrobiales</taxon>
        <taxon>Rhizobiaceae</taxon>
        <taxon>Rhizobium/Agrobacterium group</taxon>
        <taxon>Rhizobium</taxon>
    </lineage>
</organism>
<dbReference type="SUPFAM" id="SSF47616">
    <property type="entry name" value="GST C-terminal domain-like"/>
    <property type="match status" value="1"/>
</dbReference>
<dbReference type="OrthoDB" id="7583243at2"/>
<reference evidence="3 4" key="1">
    <citation type="submission" date="2019-03" db="EMBL/GenBank/DDBJ databases">
        <title>Rhizobium sp. nov., an bacterium isolated from biocrust in Mu Us Desert.</title>
        <authorList>
            <person name="Lixiong L."/>
        </authorList>
    </citation>
    <scope>NUCLEOTIDE SEQUENCE [LARGE SCALE GENOMIC DNA]</scope>
    <source>
        <strain evidence="3 4">SPY-1</strain>
    </source>
</reference>
<dbReference type="Pfam" id="PF02798">
    <property type="entry name" value="GST_N"/>
    <property type="match status" value="1"/>
</dbReference>
<feature type="domain" description="GST N-terminal" evidence="1">
    <location>
        <begin position="1"/>
        <end position="80"/>
    </location>
</feature>
<dbReference type="PROSITE" id="PS50405">
    <property type="entry name" value="GST_CTER"/>
    <property type="match status" value="1"/>
</dbReference>
<dbReference type="InterPro" id="IPR010987">
    <property type="entry name" value="Glutathione-S-Trfase_C-like"/>
</dbReference>
<dbReference type="CDD" id="cd03057">
    <property type="entry name" value="GST_N_Beta"/>
    <property type="match status" value="1"/>
</dbReference>
<keyword evidence="3" id="KW-0808">Transferase</keyword>
<dbReference type="InterPro" id="IPR036282">
    <property type="entry name" value="Glutathione-S-Trfase_C_sf"/>
</dbReference>
<feature type="domain" description="GST C-terminal" evidence="2">
    <location>
        <begin position="86"/>
        <end position="208"/>
    </location>
</feature>
<protein>
    <submittedName>
        <fullName evidence="3">Glutathione S-transferase family protein</fullName>
    </submittedName>
</protein>